<evidence type="ECO:0000313" key="4">
    <source>
        <dbReference type="Proteomes" id="UP000007110"/>
    </source>
</evidence>
<evidence type="ECO:0000256" key="1">
    <source>
        <dbReference type="SAM" id="MobiDB-lite"/>
    </source>
</evidence>
<dbReference type="Gene3D" id="1.10.3560.10">
    <property type="entry name" value="yst0336 like domain"/>
    <property type="match status" value="1"/>
</dbReference>
<proteinExistence type="predicted"/>
<name>A0A7M7NSQ7_STRPU</name>
<dbReference type="EnsemblMetazoa" id="XM_030985287">
    <property type="protein sequence ID" value="XP_030841147"/>
    <property type="gene ID" value="LOC577502"/>
</dbReference>
<protein>
    <recommendedName>
        <fullName evidence="2">Polysaccharide biosynthesis domain-containing protein</fullName>
    </recommendedName>
</protein>
<dbReference type="InterPro" id="IPR021148">
    <property type="entry name" value="Polysacc_synth_dom"/>
</dbReference>
<evidence type="ECO:0000259" key="2">
    <source>
        <dbReference type="Pfam" id="PF04669"/>
    </source>
</evidence>
<organism evidence="3 4">
    <name type="scientific">Strongylocentrotus purpuratus</name>
    <name type="common">Purple sea urchin</name>
    <dbReference type="NCBI Taxonomy" id="7668"/>
    <lineage>
        <taxon>Eukaryota</taxon>
        <taxon>Metazoa</taxon>
        <taxon>Echinodermata</taxon>
        <taxon>Eleutherozoa</taxon>
        <taxon>Echinozoa</taxon>
        <taxon>Echinoidea</taxon>
        <taxon>Euechinoidea</taxon>
        <taxon>Echinacea</taxon>
        <taxon>Camarodonta</taxon>
        <taxon>Echinidea</taxon>
        <taxon>Strongylocentrotidae</taxon>
        <taxon>Strongylocentrotus</taxon>
    </lineage>
</organism>
<sequence length="170" mass="19503">MAAPTNPADELGNREDVELAWAVKAYHHAETYFNLISSLDSTALRLTKHDDEIHQHFKHDFPDMKIDIIDPDDLKSDEAKKKWRVFCNHFDGTVEDFNYGTILRLNCTEDYSEKNSIFVTRVQFFAIEIARNRGGLNLALRKVSPKATENKEMKETLTNPDDAKTEEVAS</sequence>
<dbReference type="Pfam" id="PF04669">
    <property type="entry name" value="PBDC1"/>
    <property type="match status" value="1"/>
</dbReference>
<evidence type="ECO:0000313" key="3">
    <source>
        <dbReference type="EnsemblMetazoa" id="XP_030841147"/>
    </source>
</evidence>
<dbReference type="PANTHER" id="PTHR13410:SF9">
    <property type="entry name" value="PROTEIN PBDC1"/>
    <property type="match status" value="1"/>
</dbReference>
<dbReference type="AlphaFoldDB" id="A0A7M7NSQ7"/>
<feature type="region of interest" description="Disordered" evidence="1">
    <location>
        <begin position="145"/>
        <end position="170"/>
    </location>
</feature>
<accession>A0A7M7NSQ7</accession>
<dbReference type="InterPro" id="IPR023139">
    <property type="entry name" value="PBDC1-like_dom_sf"/>
</dbReference>
<dbReference type="RefSeq" id="XP_030841147.1">
    <property type="nucleotide sequence ID" value="XM_030985287.1"/>
</dbReference>
<feature type="compositionally biased region" description="Basic and acidic residues" evidence="1">
    <location>
        <begin position="148"/>
        <end position="170"/>
    </location>
</feature>
<keyword evidence="4" id="KW-1185">Reference proteome</keyword>
<dbReference type="PANTHER" id="PTHR13410">
    <property type="entry name" value="PROTEIN PBDC1"/>
    <property type="match status" value="1"/>
</dbReference>
<feature type="domain" description="Polysaccharide biosynthesis" evidence="2">
    <location>
        <begin position="17"/>
        <end position="138"/>
    </location>
</feature>
<reference evidence="3" key="2">
    <citation type="submission" date="2021-01" db="UniProtKB">
        <authorList>
            <consortium name="EnsemblMetazoa"/>
        </authorList>
    </citation>
    <scope>IDENTIFICATION</scope>
</reference>
<reference evidence="4" key="1">
    <citation type="submission" date="2015-02" db="EMBL/GenBank/DDBJ databases">
        <title>Genome sequencing for Strongylocentrotus purpuratus.</title>
        <authorList>
            <person name="Murali S."/>
            <person name="Liu Y."/>
            <person name="Vee V."/>
            <person name="English A."/>
            <person name="Wang M."/>
            <person name="Skinner E."/>
            <person name="Han Y."/>
            <person name="Muzny D.M."/>
            <person name="Worley K.C."/>
            <person name="Gibbs R.A."/>
        </authorList>
    </citation>
    <scope>NUCLEOTIDE SEQUENCE</scope>
</reference>
<dbReference type="Proteomes" id="UP000007110">
    <property type="component" value="Unassembled WGS sequence"/>
</dbReference>
<dbReference type="GeneID" id="577502"/>
<dbReference type="CTD" id="51260"/>
<dbReference type="InterPro" id="IPR008476">
    <property type="entry name" value="PBDC1_metazoa/fungi"/>
</dbReference>